<evidence type="ECO:0000256" key="8">
    <source>
        <dbReference type="ARBA" id="ARBA00022827"/>
    </source>
</evidence>
<evidence type="ECO:0000256" key="10">
    <source>
        <dbReference type="ARBA" id="ARBA00033986"/>
    </source>
</evidence>
<evidence type="ECO:0000256" key="5">
    <source>
        <dbReference type="ARBA" id="ARBA00013177"/>
    </source>
</evidence>
<dbReference type="Pfam" id="PF05199">
    <property type="entry name" value="GMC_oxred_C"/>
    <property type="match status" value="1"/>
</dbReference>
<evidence type="ECO:0000259" key="18">
    <source>
        <dbReference type="PROSITE" id="PS00624"/>
    </source>
</evidence>
<dbReference type="EMBL" id="MU151096">
    <property type="protein sequence ID" value="KAF9450824.1"/>
    <property type="molecule type" value="Genomic_DNA"/>
</dbReference>
<evidence type="ECO:0000313" key="20">
    <source>
        <dbReference type="Proteomes" id="UP000807342"/>
    </source>
</evidence>
<evidence type="ECO:0000256" key="9">
    <source>
        <dbReference type="ARBA" id="ARBA00024699"/>
    </source>
</evidence>
<evidence type="ECO:0000256" key="17">
    <source>
        <dbReference type="SAM" id="SignalP"/>
    </source>
</evidence>
<dbReference type="PIRSF" id="PIRSF000137">
    <property type="entry name" value="Alcohol_oxidase"/>
    <property type="match status" value="1"/>
</dbReference>
<dbReference type="Proteomes" id="UP000807342">
    <property type="component" value="Unassembled WGS sequence"/>
</dbReference>
<comment type="caution">
    <text evidence="19">The sequence shown here is derived from an EMBL/GenBank/DDBJ whole genome shotgun (WGS) entry which is preliminary data.</text>
</comment>
<gene>
    <name evidence="19" type="ORF">P691DRAFT_700442</name>
</gene>
<comment type="similarity">
    <text evidence="3">Belongs to the GMC oxidoreductase family.</text>
</comment>
<feature type="active site" description="Proton acceptor" evidence="15">
    <location>
        <position position="568"/>
    </location>
</feature>
<evidence type="ECO:0000256" key="11">
    <source>
        <dbReference type="ARBA" id="ARBA00034010"/>
    </source>
</evidence>
<dbReference type="PANTHER" id="PTHR11552:SF147">
    <property type="entry name" value="CHOLINE DEHYDROGENASE, MITOCHONDRIAL"/>
    <property type="match status" value="1"/>
</dbReference>
<dbReference type="EC" id="1.1.99.29" evidence="5"/>
<evidence type="ECO:0000256" key="3">
    <source>
        <dbReference type="ARBA" id="ARBA00010790"/>
    </source>
</evidence>
<feature type="domain" description="Glucose-methanol-choline oxidoreductase N-terminal" evidence="18">
    <location>
        <begin position="301"/>
        <end position="315"/>
    </location>
</feature>
<evidence type="ECO:0000256" key="16">
    <source>
        <dbReference type="PIRSR" id="PIRSR000137-2"/>
    </source>
</evidence>
<keyword evidence="20" id="KW-1185">Reference proteome</keyword>
<feature type="active site" description="Proton acceptor" evidence="15">
    <location>
        <position position="524"/>
    </location>
</feature>
<evidence type="ECO:0000256" key="12">
    <source>
        <dbReference type="ARBA" id="ARBA00034029"/>
    </source>
</evidence>
<evidence type="ECO:0000256" key="1">
    <source>
        <dbReference type="ARBA" id="ARBA00001974"/>
    </source>
</evidence>
<dbReference type="PANTHER" id="PTHR11552">
    <property type="entry name" value="GLUCOSE-METHANOL-CHOLINE GMC OXIDOREDUCTASE"/>
    <property type="match status" value="1"/>
</dbReference>
<evidence type="ECO:0000313" key="19">
    <source>
        <dbReference type="EMBL" id="KAF9450824.1"/>
    </source>
</evidence>
<comment type="catalytic activity">
    <reaction evidence="14">
        <text>a pyranoside + acceptor = a pyranosid-3,4-diulose + reduced acceptor.</text>
        <dbReference type="EC" id="1.1.99.29"/>
    </reaction>
</comment>
<evidence type="ECO:0000256" key="4">
    <source>
        <dbReference type="ARBA" id="ARBA00011245"/>
    </source>
</evidence>
<comment type="subcellular location">
    <subcellularLocation>
        <location evidence="2">Secreted</location>
    </subcellularLocation>
</comment>
<feature type="signal peptide" evidence="17">
    <location>
        <begin position="1"/>
        <end position="19"/>
    </location>
</feature>
<dbReference type="Gene3D" id="3.50.50.60">
    <property type="entry name" value="FAD/NAD(P)-binding domain"/>
    <property type="match status" value="1"/>
</dbReference>
<dbReference type="SUPFAM" id="SSF51905">
    <property type="entry name" value="FAD/NAD(P)-binding domain"/>
    <property type="match status" value="1"/>
</dbReference>
<evidence type="ECO:0000256" key="7">
    <source>
        <dbReference type="ARBA" id="ARBA00022630"/>
    </source>
</evidence>
<sequence length="591" mass="63266">MQHLYIWLLILGLGSAVSGIIHQDISAIANVDFDFIVVGGGTAGSVVASRLSENPNLQVLVIEAGPSNANVQDSMVPFNVFSLAGTRFDWNFTSTPQSGLNGRTLPYTRGHILGGSSSINSMFYTRGSSDDYNRFAQVTGDPGWSWDNIQSYIRKNERWTSPADQHDTSGQFDPSDHGFSGMTFVSLPGFSQEIDDMVIQTTKQLNHEFPFNLDMNSGKPLGLGWLQSTIGEGARSSAATSYLNLTVIQRQNLHILLETRVTRILPATNGTDLSFRTVELLSDSGAPVLVNASKEIILSAGTIGTPNILLHSGIGDKDELGRLGIASVIDLPDVGKNLTDQPVISINWATTSQNPFDGLLVNATLKATELAVWEQNRTGPMVTVGINHVAWLRLPSDSDILNQFPDPSAGQNTPHLELAIGSGMASFFPGHFVGVGGALVTPASRGTVQLGSNDVLAKPLIDPGMLNSTFDVMALRESIKSAKRFFAAPAWKGFVLGIAGPLANATTDQELESFIRGNVFPSGHIVGTAAMSPQGANHGVVDPDLRLKHASGLRVVDASVMPFVTCSHTQAPVYIIAERAVDLIKNDWNSP</sequence>
<comment type="function">
    <text evidence="9">Catalyzes the single-oxidation or sequential double oxidation reaction of carbohydrates primarily at carbon-2 and/or carbon-3 with the concomitant reduction of the flavin. The enzyme exhibits a broad sugar substrate specificity, oxidizing different aldopyranoses to the corresponding C-1, C-2, C-3 or C-1,2, C-2,3 and C-3,4 (di)dehydro sugars with substrate-specific regioselectivity. Accepts only a narrow range of electron acceptors such as substituted benzoquinones and complexed metal ions and reacts extremely slowly with O(2) as acceptor. May play a role in the natural recycling of plant matter by oxidizing all major monosaccharides in lignocellulose and by reducing quinone compounds or reactive radical species generated during lignin depolymerization.</text>
</comment>
<evidence type="ECO:0000256" key="14">
    <source>
        <dbReference type="ARBA" id="ARBA00034059"/>
    </source>
</evidence>
<evidence type="ECO:0000256" key="2">
    <source>
        <dbReference type="ARBA" id="ARBA00004613"/>
    </source>
</evidence>
<reference evidence="19" key="1">
    <citation type="submission" date="2020-11" db="EMBL/GenBank/DDBJ databases">
        <authorList>
            <consortium name="DOE Joint Genome Institute"/>
            <person name="Ahrendt S."/>
            <person name="Riley R."/>
            <person name="Andreopoulos W."/>
            <person name="Labutti K."/>
            <person name="Pangilinan J."/>
            <person name="Ruiz-Duenas F.J."/>
            <person name="Barrasa J.M."/>
            <person name="Sanchez-Garcia M."/>
            <person name="Camarero S."/>
            <person name="Miyauchi S."/>
            <person name="Serrano A."/>
            <person name="Linde D."/>
            <person name="Babiker R."/>
            <person name="Drula E."/>
            <person name="Ayuso-Fernandez I."/>
            <person name="Pacheco R."/>
            <person name="Padilla G."/>
            <person name="Ferreira P."/>
            <person name="Barriuso J."/>
            <person name="Kellner H."/>
            <person name="Castanera R."/>
            <person name="Alfaro M."/>
            <person name="Ramirez L."/>
            <person name="Pisabarro A.G."/>
            <person name="Kuo A."/>
            <person name="Tritt A."/>
            <person name="Lipzen A."/>
            <person name="He G."/>
            <person name="Yan M."/>
            <person name="Ng V."/>
            <person name="Cullen D."/>
            <person name="Martin F."/>
            <person name="Rosso M.-N."/>
            <person name="Henrissat B."/>
            <person name="Hibbett D."/>
            <person name="Martinez A.T."/>
            <person name="Grigoriev I.V."/>
        </authorList>
    </citation>
    <scope>NUCLEOTIDE SEQUENCE</scope>
    <source>
        <strain evidence="19">MF-IS2</strain>
    </source>
</reference>
<dbReference type="Gene3D" id="3.30.560.10">
    <property type="entry name" value="Glucose Oxidase, domain 3"/>
    <property type="match status" value="1"/>
</dbReference>
<keyword evidence="8 16" id="KW-0274">FAD</keyword>
<keyword evidence="6" id="KW-0964">Secreted</keyword>
<dbReference type="InterPro" id="IPR000172">
    <property type="entry name" value="GMC_OxRdtase_N"/>
</dbReference>
<dbReference type="InterPro" id="IPR007867">
    <property type="entry name" value="GMC_OxRtase_C"/>
</dbReference>
<comment type="catalytic activity">
    <reaction evidence="11">
        <text>pyranose + acceptor = pyranos-2,3-diulose + reduced acceptor.</text>
        <dbReference type="EC" id="1.1.99.29"/>
    </reaction>
</comment>
<dbReference type="Pfam" id="PF00732">
    <property type="entry name" value="GMC_oxred_N"/>
    <property type="match status" value="1"/>
</dbReference>
<evidence type="ECO:0000256" key="13">
    <source>
        <dbReference type="ARBA" id="ARBA00034050"/>
    </source>
</evidence>
<keyword evidence="7" id="KW-0285">Flavoprotein</keyword>
<dbReference type="OrthoDB" id="269227at2759"/>
<evidence type="ECO:0000256" key="15">
    <source>
        <dbReference type="PIRSR" id="PIRSR000137-1"/>
    </source>
</evidence>
<dbReference type="InterPro" id="IPR012132">
    <property type="entry name" value="GMC_OxRdtase"/>
</dbReference>
<comment type="catalytic activity">
    <reaction evidence="12">
        <text>pyranose + acceptor = pyranos-3-ulose + reduced acceptor.</text>
        <dbReference type="EC" id="1.1.99.29"/>
    </reaction>
</comment>
<protein>
    <recommendedName>
        <fullName evidence="5">pyranose dehydrogenase (acceptor)</fullName>
        <ecNumber evidence="5">1.1.99.29</ecNumber>
    </recommendedName>
</protein>
<comment type="catalytic activity">
    <reaction evidence="13">
        <text>a pyranoside + acceptor = a pyranosid-3-ulose + reduced acceptor.</text>
        <dbReference type="EC" id="1.1.99.29"/>
    </reaction>
</comment>
<dbReference type="AlphaFoldDB" id="A0A9P5XI51"/>
<organism evidence="19 20">
    <name type="scientific">Macrolepiota fuliginosa MF-IS2</name>
    <dbReference type="NCBI Taxonomy" id="1400762"/>
    <lineage>
        <taxon>Eukaryota</taxon>
        <taxon>Fungi</taxon>
        <taxon>Dikarya</taxon>
        <taxon>Basidiomycota</taxon>
        <taxon>Agaricomycotina</taxon>
        <taxon>Agaricomycetes</taxon>
        <taxon>Agaricomycetidae</taxon>
        <taxon>Agaricales</taxon>
        <taxon>Agaricineae</taxon>
        <taxon>Agaricaceae</taxon>
        <taxon>Macrolepiota</taxon>
    </lineage>
</organism>
<dbReference type="SUPFAM" id="SSF54373">
    <property type="entry name" value="FAD-linked reductases, C-terminal domain"/>
    <property type="match status" value="1"/>
</dbReference>
<feature type="binding site" evidence="16">
    <location>
        <position position="261"/>
    </location>
    <ligand>
        <name>FAD</name>
        <dbReference type="ChEBI" id="CHEBI:57692"/>
    </ligand>
</feature>
<proteinExistence type="inferred from homology"/>
<name>A0A9P5XI51_9AGAR</name>
<accession>A0A9P5XI51</accession>
<dbReference type="GO" id="GO:0050660">
    <property type="term" value="F:flavin adenine dinucleotide binding"/>
    <property type="evidence" value="ECO:0007669"/>
    <property type="project" value="InterPro"/>
</dbReference>
<keyword evidence="17" id="KW-0732">Signal</keyword>
<feature type="chain" id="PRO_5040158568" description="pyranose dehydrogenase (acceptor)" evidence="17">
    <location>
        <begin position="20"/>
        <end position="591"/>
    </location>
</feature>
<dbReference type="InterPro" id="IPR036188">
    <property type="entry name" value="FAD/NAD-bd_sf"/>
</dbReference>
<comment type="cofactor">
    <cofactor evidence="1 16">
        <name>FAD</name>
        <dbReference type="ChEBI" id="CHEBI:57692"/>
    </cofactor>
</comment>
<dbReference type="PROSITE" id="PS00624">
    <property type="entry name" value="GMC_OXRED_2"/>
    <property type="match status" value="1"/>
</dbReference>
<comment type="catalytic activity">
    <reaction evidence="10">
        <text>pyranose + acceptor = pyranos-2-ulose + reduced acceptor.</text>
        <dbReference type="EC" id="1.1.99.29"/>
    </reaction>
</comment>
<dbReference type="GO" id="GO:0033718">
    <property type="term" value="F:pyranose dehydrogenase (acceptor) activity"/>
    <property type="evidence" value="ECO:0007669"/>
    <property type="project" value="UniProtKB-EC"/>
</dbReference>
<dbReference type="GO" id="GO:0005576">
    <property type="term" value="C:extracellular region"/>
    <property type="evidence" value="ECO:0007669"/>
    <property type="project" value="UniProtKB-SubCell"/>
</dbReference>
<comment type="subunit">
    <text evidence="4">Monomer.</text>
</comment>
<evidence type="ECO:0000256" key="6">
    <source>
        <dbReference type="ARBA" id="ARBA00022525"/>
    </source>
</evidence>